<dbReference type="Gene3D" id="2.60.120.1290">
    <property type="match status" value="1"/>
</dbReference>
<comment type="caution">
    <text evidence="3">The sequence shown here is derived from an EMBL/GenBank/DDBJ whole genome shotgun (WGS) entry which is preliminary data.</text>
</comment>
<name>A0ABS1S5U7_9RHOB</name>
<accession>A0ABS1S5U7</accession>
<evidence type="ECO:0000313" key="4">
    <source>
        <dbReference type="Proteomes" id="UP000644749"/>
    </source>
</evidence>
<dbReference type="InterPro" id="IPR000209">
    <property type="entry name" value="Peptidase_S8/S53_dom"/>
</dbReference>
<keyword evidence="4" id="KW-1185">Reference proteome</keyword>
<sequence length="574" mass="60066">MSDRPTLQDFAPVRDNLPMLVPPAALVGPDVPPAGGTAFLHAKARPSNTAKTAIIAVIDHAIPFAHPLFTTSSGHSRFASIWLMEAAATERRVDIAFGRELRGPDIHAMRAEGDPGAAYRACGLASPGRCMSMAHADSHGAAVAALAGGFLPSDDAGRQFPLLGVSLPRSAMAETSGSLAAFFIQSALVFIIARARALAREISAGSGKHKPALVVNLSLGVTAGPQDGSGPLARLLDDIGKMAFPELGGVHFVLPTGNHRQDCLRAHLKSGDRIGWNIPPADPTPNAIEIWSAPSEPVPLLKIETPSGEQLEVPLTTSGAGSIVEGNRRSIGRVVLQRRGGDAGRICQTVILHPTLPAGPDAPWSPPGLWCLRLESAGKSGCDLVIHRDDRLPGFRTQGRQSRLVDPTYARRTDDGRWPGKDDGSSMIRRDGTVSAYARGTRPIRVGAGLARPAGRISPYSGLLPDGLAGDVVAPADASPSRTGMIVPSITPAGRQRLSGTSLAAPQVARWLAGRLSAGDAVPDRGALRDMIKGRAEDGTPLLPLDRLPWQPGLSPRAEEDAPGTPPSAPLPSE</sequence>
<dbReference type="Pfam" id="PF00082">
    <property type="entry name" value="Peptidase_S8"/>
    <property type="match status" value="1"/>
</dbReference>
<gene>
    <name evidence="3" type="ORF">JL111_11370</name>
</gene>
<dbReference type="Proteomes" id="UP000644749">
    <property type="component" value="Unassembled WGS sequence"/>
</dbReference>
<dbReference type="RefSeq" id="WP_191310490.1">
    <property type="nucleotide sequence ID" value="NZ_BNCL01000008.1"/>
</dbReference>
<feature type="region of interest" description="Disordered" evidence="1">
    <location>
        <begin position="533"/>
        <end position="574"/>
    </location>
</feature>
<feature type="domain" description="Peptidase S8/S53" evidence="2">
    <location>
        <begin position="51"/>
        <end position="520"/>
    </location>
</feature>
<dbReference type="EMBL" id="JAESHT010000008">
    <property type="protein sequence ID" value="MBL3674087.1"/>
    <property type="molecule type" value="Genomic_DNA"/>
</dbReference>
<proteinExistence type="predicted"/>
<protein>
    <recommendedName>
        <fullName evidence="2">Peptidase S8/S53 domain-containing protein</fullName>
    </recommendedName>
</protein>
<dbReference type="Gene3D" id="3.40.50.200">
    <property type="entry name" value="Peptidase S8/S53 domain"/>
    <property type="match status" value="1"/>
</dbReference>
<dbReference type="InterPro" id="IPR036852">
    <property type="entry name" value="Peptidase_S8/S53_dom_sf"/>
</dbReference>
<evidence type="ECO:0000259" key="2">
    <source>
        <dbReference type="Pfam" id="PF00082"/>
    </source>
</evidence>
<reference evidence="3 4" key="1">
    <citation type="submission" date="2021-01" db="EMBL/GenBank/DDBJ databases">
        <title>011410 draft genome.</title>
        <authorList>
            <person name="Lang L."/>
        </authorList>
    </citation>
    <scope>NUCLEOTIDE SEQUENCE [LARGE SCALE GENOMIC DNA]</scope>
    <source>
        <strain evidence="3 4">KCTC 42845</strain>
    </source>
</reference>
<evidence type="ECO:0000313" key="3">
    <source>
        <dbReference type="EMBL" id="MBL3674087.1"/>
    </source>
</evidence>
<dbReference type="SUPFAM" id="SSF52743">
    <property type="entry name" value="Subtilisin-like"/>
    <property type="match status" value="1"/>
</dbReference>
<organism evidence="3 4">
    <name type="scientific">Paracoccus aerius</name>
    <dbReference type="NCBI Taxonomy" id="1915382"/>
    <lineage>
        <taxon>Bacteria</taxon>
        <taxon>Pseudomonadati</taxon>
        <taxon>Pseudomonadota</taxon>
        <taxon>Alphaproteobacteria</taxon>
        <taxon>Rhodobacterales</taxon>
        <taxon>Paracoccaceae</taxon>
        <taxon>Paracoccus</taxon>
    </lineage>
</organism>
<feature type="compositionally biased region" description="Pro residues" evidence="1">
    <location>
        <begin position="564"/>
        <end position="574"/>
    </location>
</feature>
<evidence type="ECO:0000256" key="1">
    <source>
        <dbReference type="SAM" id="MobiDB-lite"/>
    </source>
</evidence>